<dbReference type="AlphaFoldDB" id="A0A2U1UYA2"/>
<proteinExistence type="predicted"/>
<dbReference type="PANTHER" id="PTHR36151:SF3">
    <property type="entry name" value="ER-BOUND OXYGENASE MPAB_MPAB'_RUBBER OXYGENASE CATALYTIC DOMAIN-CONTAINING PROTEIN"/>
    <property type="match status" value="1"/>
</dbReference>
<dbReference type="GO" id="GO:0016491">
    <property type="term" value="F:oxidoreductase activity"/>
    <property type="evidence" value="ECO:0007669"/>
    <property type="project" value="InterPro"/>
</dbReference>
<reference evidence="3" key="1">
    <citation type="submission" date="2017-10" db="EMBL/GenBank/DDBJ databases">
        <authorList>
            <person name="Toshchakov S.V."/>
            <person name="Goeva M.A."/>
        </authorList>
    </citation>
    <scope>NUCLEOTIDE SEQUENCE [LARGE SCALE GENOMIC DNA]</scope>
    <source>
        <strain evidence="3">JR1/69-1-13</strain>
    </source>
</reference>
<dbReference type="GO" id="GO:0016301">
    <property type="term" value="F:kinase activity"/>
    <property type="evidence" value="ECO:0007669"/>
    <property type="project" value="UniProtKB-KW"/>
</dbReference>
<accession>A0A2U1UYA2</accession>
<feature type="domain" description="ER-bound oxygenase mpaB/mpaB'/Rubber oxygenase catalytic" evidence="1">
    <location>
        <begin position="28"/>
        <end position="252"/>
    </location>
</feature>
<dbReference type="OrthoDB" id="108890at2"/>
<dbReference type="Proteomes" id="UP000245048">
    <property type="component" value="Unassembled WGS sequence"/>
</dbReference>
<keyword evidence="2" id="KW-0418">Kinase</keyword>
<sequence>MQPAGMRPISFLQPVGEAALVPADSVSWQIFKNPLALFIGGVAAVVLELAEPRVRSGVWNHTTFRTEPVRRLQRTGLAAMVTVYGARSVAEEMIAQIRQAHERVQGVTEAGAPYSAADPALLNWVQATACYGFLEAYCAYVRPLSLHERDCFLREAEPAAVLYGALGAPRSRAEMVAQFTAMRPCLEPSGILREFLGIMRGAPVLPAPLRPLQRLMVRAALAILPGWVRGTLLLDGHLRPWEQRLLRAAGGMADRLVLRGAPPAEACRRLGLPDRYLYDAPRPAILPSCGWDF</sequence>
<dbReference type="PANTHER" id="PTHR36151">
    <property type="entry name" value="BLR2777 PROTEIN"/>
    <property type="match status" value="1"/>
</dbReference>
<evidence type="ECO:0000313" key="3">
    <source>
        <dbReference type="Proteomes" id="UP000245048"/>
    </source>
</evidence>
<keyword evidence="2" id="KW-0808">Transferase</keyword>
<comment type="caution">
    <text evidence="2">The sequence shown here is derived from an EMBL/GenBank/DDBJ whole genome shotgun (WGS) entry which is preliminary data.</text>
</comment>
<dbReference type="InterPro" id="IPR018713">
    <property type="entry name" value="MPAB/Lcp_cat_dom"/>
</dbReference>
<evidence type="ECO:0000313" key="2">
    <source>
        <dbReference type="EMBL" id="PWC26627.1"/>
    </source>
</evidence>
<organism evidence="2 3">
    <name type="scientific">Teichococcus aestuarii</name>
    <dbReference type="NCBI Taxonomy" id="568898"/>
    <lineage>
        <taxon>Bacteria</taxon>
        <taxon>Pseudomonadati</taxon>
        <taxon>Pseudomonadota</taxon>
        <taxon>Alphaproteobacteria</taxon>
        <taxon>Acetobacterales</taxon>
        <taxon>Roseomonadaceae</taxon>
        <taxon>Roseomonas</taxon>
    </lineage>
</organism>
<protein>
    <submittedName>
        <fullName evidence="2">Histidine kinase</fullName>
    </submittedName>
</protein>
<gene>
    <name evidence="2" type="ORF">CR165_22275</name>
</gene>
<name>A0A2U1UYA2_9PROT</name>
<dbReference type="EMBL" id="PDOA01000029">
    <property type="protein sequence ID" value="PWC26627.1"/>
    <property type="molecule type" value="Genomic_DNA"/>
</dbReference>
<keyword evidence="3" id="KW-1185">Reference proteome</keyword>
<dbReference type="Pfam" id="PF09995">
    <property type="entry name" value="MPAB_Lcp_cat"/>
    <property type="match status" value="1"/>
</dbReference>
<evidence type="ECO:0000259" key="1">
    <source>
        <dbReference type="Pfam" id="PF09995"/>
    </source>
</evidence>